<reference evidence="1" key="1">
    <citation type="submission" date="2014-09" db="EMBL/GenBank/DDBJ databases">
        <authorList>
            <person name="Magalhaes I.L.F."/>
            <person name="Oliveira U."/>
            <person name="Santos F.R."/>
            <person name="Vidigal T.H.D.A."/>
            <person name="Brescovit A.D."/>
            <person name="Santos A.J."/>
        </authorList>
    </citation>
    <scope>NUCLEOTIDE SEQUENCE</scope>
    <source>
        <tissue evidence="1">Shoot tissue taken approximately 20 cm above the soil surface</tissue>
    </source>
</reference>
<name>A0A0A8ZPK4_ARUDO</name>
<accession>A0A0A8ZPK4</accession>
<reference evidence="1" key="2">
    <citation type="journal article" date="2015" name="Data Brief">
        <title>Shoot transcriptome of the giant reed, Arundo donax.</title>
        <authorList>
            <person name="Barrero R.A."/>
            <person name="Guerrero F.D."/>
            <person name="Moolhuijzen P."/>
            <person name="Goolsby J.A."/>
            <person name="Tidwell J."/>
            <person name="Bellgard S.E."/>
            <person name="Bellgard M.I."/>
        </authorList>
    </citation>
    <scope>NUCLEOTIDE SEQUENCE</scope>
    <source>
        <tissue evidence="1">Shoot tissue taken approximately 20 cm above the soil surface</tissue>
    </source>
</reference>
<dbReference type="EMBL" id="GBRH01259230">
    <property type="protein sequence ID" value="JAD38665.1"/>
    <property type="molecule type" value="Transcribed_RNA"/>
</dbReference>
<evidence type="ECO:0000313" key="1">
    <source>
        <dbReference type="EMBL" id="JAD38665.1"/>
    </source>
</evidence>
<dbReference type="AlphaFoldDB" id="A0A0A8ZPK4"/>
<proteinExistence type="predicted"/>
<organism evidence="1">
    <name type="scientific">Arundo donax</name>
    <name type="common">Giant reed</name>
    <name type="synonym">Donax arundinaceus</name>
    <dbReference type="NCBI Taxonomy" id="35708"/>
    <lineage>
        <taxon>Eukaryota</taxon>
        <taxon>Viridiplantae</taxon>
        <taxon>Streptophyta</taxon>
        <taxon>Embryophyta</taxon>
        <taxon>Tracheophyta</taxon>
        <taxon>Spermatophyta</taxon>
        <taxon>Magnoliopsida</taxon>
        <taxon>Liliopsida</taxon>
        <taxon>Poales</taxon>
        <taxon>Poaceae</taxon>
        <taxon>PACMAD clade</taxon>
        <taxon>Arundinoideae</taxon>
        <taxon>Arundineae</taxon>
        <taxon>Arundo</taxon>
    </lineage>
</organism>
<sequence length="47" mass="5550">MLQIISHLEIRLDKVALALFIRVYYPMDVRLLSKGVWMYPINSISKN</sequence>
<protein>
    <submittedName>
        <fullName evidence="1">Uncharacterized protein</fullName>
    </submittedName>
</protein>